<feature type="domain" description="Schlafen AlbA-2" evidence="3">
    <location>
        <begin position="44"/>
        <end position="135"/>
    </location>
</feature>
<evidence type="ECO:0000313" key="5">
    <source>
        <dbReference type="EMBL" id="MYD89079.1"/>
    </source>
</evidence>
<keyword evidence="1" id="KW-0805">Transcription regulation</keyword>
<dbReference type="PANTHER" id="PTHR30595:SF6">
    <property type="entry name" value="SCHLAFEN ALBA-2 DOMAIN-CONTAINING PROTEIN"/>
    <property type="match status" value="1"/>
</dbReference>
<dbReference type="Pfam" id="PF08220">
    <property type="entry name" value="HTH_DeoR"/>
    <property type="match status" value="1"/>
</dbReference>
<sequence length="480" mass="53338">MRRTAACHLATSRIPPMTIPPFSPADLKAGPRLALLGEPDPDTLAQCLVAMANTDGGRIVLGVDSDQAIHPGVDPAWADQCLRVAQTQTSPHIQVSWQEEEAPSGTLIILQVSPTDQLHSLLDGRVLVRAGSVNRIVLGPELYSMLRNQTIAGEDALAGSASAADLDFDQLEAFRRQWRRTSLAPRDETLNRFLGALGVQDPQQVPTMAGLLLFGNNPQFHIPQARITFVNFKAMPGQEENRDGHRYARREEITGTAPQQIVRAWEIVRNEMDMHSVVTGLEREDRTEYPLSVVREVLVNAVAHRDYSLTGRAIEIRMYDGYLEVSSPGSLPAHITVDNMLDEHFSRNPNLVTGLYHLGLVEELGLGIDLIYNVLAQHGHLPPEFDANAHRVRVRLRKSKNPPRSPSHWEHSMNQRQMEALRYVADEGAITNRELRALCPGVSAETLRLDLNDLVERGILLRIGAKRGTRYLLKQSSLGK</sequence>
<evidence type="ECO:0000259" key="4">
    <source>
        <dbReference type="Pfam" id="PF08220"/>
    </source>
</evidence>
<dbReference type="InterPro" id="IPR038475">
    <property type="entry name" value="RecG_C_sf"/>
</dbReference>
<dbReference type="Pfam" id="PF13749">
    <property type="entry name" value="HATPase_c_4"/>
    <property type="match status" value="1"/>
</dbReference>
<accession>A0A6B1DMX3</accession>
<dbReference type="InterPro" id="IPR001034">
    <property type="entry name" value="DeoR_HTH"/>
</dbReference>
<dbReference type="PANTHER" id="PTHR30595">
    <property type="entry name" value="GLPR-RELATED TRANSCRIPTIONAL REPRESSOR"/>
    <property type="match status" value="1"/>
</dbReference>
<feature type="domain" description="HTH deoR-type" evidence="4">
    <location>
        <begin position="416"/>
        <end position="463"/>
    </location>
</feature>
<dbReference type="SUPFAM" id="SSF46785">
    <property type="entry name" value="Winged helix' DNA-binding domain"/>
    <property type="match status" value="1"/>
</dbReference>
<dbReference type="AlphaFoldDB" id="A0A6B1DMX3"/>
<dbReference type="InterPro" id="IPR036390">
    <property type="entry name" value="WH_DNA-bd_sf"/>
</dbReference>
<dbReference type="InterPro" id="IPR038461">
    <property type="entry name" value="Schlafen_AlbA_2_dom_sf"/>
</dbReference>
<dbReference type="Gene3D" id="3.30.950.30">
    <property type="entry name" value="Schlafen, AAA domain"/>
    <property type="match status" value="1"/>
</dbReference>
<evidence type="ECO:0000259" key="3">
    <source>
        <dbReference type="Pfam" id="PF04326"/>
    </source>
</evidence>
<gene>
    <name evidence="5" type="ORF">F4Y08_01900</name>
</gene>
<name>A0A6B1DMX3_9CHLR</name>
<dbReference type="Gene3D" id="3.30.565.60">
    <property type="match status" value="1"/>
</dbReference>
<dbReference type="Gene3D" id="1.10.10.10">
    <property type="entry name" value="Winged helix-like DNA-binding domain superfamily/Winged helix DNA-binding domain"/>
    <property type="match status" value="1"/>
</dbReference>
<evidence type="ECO:0000256" key="2">
    <source>
        <dbReference type="ARBA" id="ARBA00023163"/>
    </source>
</evidence>
<keyword evidence="2" id="KW-0804">Transcription</keyword>
<dbReference type="Pfam" id="PF04326">
    <property type="entry name" value="SLFN_AlbA_2"/>
    <property type="match status" value="1"/>
</dbReference>
<dbReference type="EMBL" id="VXPY01000013">
    <property type="protein sequence ID" value="MYD89079.1"/>
    <property type="molecule type" value="Genomic_DNA"/>
</dbReference>
<organism evidence="5">
    <name type="scientific">Caldilineaceae bacterium SB0662_bin_9</name>
    <dbReference type="NCBI Taxonomy" id="2605258"/>
    <lineage>
        <taxon>Bacteria</taxon>
        <taxon>Bacillati</taxon>
        <taxon>Chloroflexota</taxon>
        <taxon>Caldilineae</taxon>
        <taxon>Caldilineales</taxon>
        <taxon>Caldilineaceae</taxon>
    </lineage>
</organism>
<evidence type="ECO:0000256" key="1">
    <source>
        <dbReference type="ARBA" id="ARBA00023015"/>
    </source>
</evidence>
<protein>
    <submittedName>
        <fullName evidence="5">DeoR family transcriptional regulator</fullName>
    </submittedName>
</protein>
<comment type="caution">
    <text evidence="5">The sequence shown here is derived from an EMBL/GenBank/DDBJ whole genome shotgun (WGS) entry which is preliminary data.</text>
</comment>
<dbReference type="InterPro" id="IPR036388">
    <property type="entry name" value="WH-like_DNA-bd_sf"/>
</dbReference>
<proteinExistence type="predicted"/>
<dbReference type="InterPro" id="IPR007421">
    <property type="entry name" value="Schlafen_AlbA_2_dom"/>
</dbReference>
<dbReference type="GO" id="GO:0003700">
    <property type="term" value="F:DNA-binding transcription factor activity"/>
    <property type="evidence" value="ECO:0007669"/>
    <property type="project" value="InterPro"/>
</dbReference>
<reference evidence="5" key="1">
    <citation type="submission" date="2019-09" db="EMBL/GenBank/DDBJ databases">
        <title>Characterisation of the sponge microbiome using genome-centric metagenomics.</title>
        <authorList>
            <person name="Engelberts J.P."/>
            <person name="Robbins S.J."/>
            <person name="De Goeij J.M."/>
            <person name="Aranda M."/>
            <person name="Bell S.C."/>
            <person name="Webster N.S."/>
        </authorList>
    </citation>
    <scope>NUCLEOTIDE SEQUENCE</scope>
    <source>
        <strain evidence="5">SB0662_bin_9</strain>
    </source>
</reference>